<organism evidence="7 8">
    <name type="scientific">Batrachochytrium dendrobatidis (strain JAM81 / FGSC 10211)</name>
    <name type="common">Frog chytrid fungus</name>
    <dbReference type="NCBI Taxonomy" id="684364"/>
    <lineage>
        <taxon>Eukaryota</taxon>
        <taxon>Fungi</taxon>
        <taxon>Fungi incertae sedis</taxon>
        <taxon>Chytridiomycota</taxon>
        <taxon>Chytridiomycota incertae sedis</taxon>
        <taxon>Chytridiomycetes</taxon>
        <taxon>Rhizophydiales</taxon>
        <taxon>Rhizophydiales incertae sedis</taxon>
        <taxon>Batrachochytrium</taxon>
    </lineage>
</organism>
<evidence type="ECO:0000256" key="1">
    <source>
        <dbReference type="ARBA" id="ARBA00006895"/>
    </source>
</evidence>
<protein>
    <recommendedName>
        <fullName evidence="2">Splicing factor Cactin</fullName>
    </recommendedName>
</protein>
<dbReference type="EMBL" id="GL882882">
    <property type="protein sequence ID" value="EGF81611.1"/>
    <property type="molecule type" value="Genomic_DNA"/>
</dbReference>
<dbReference type="PANTHER" id="PTHR21737:SF4">
    <property type="entry name" value="SPLICING FACTOR CACTIN"/>
    <property type="match status" value="1"/>
</dbReference>
<keyword evidence="3" id="KW-0175">Coiled coil</keyword>
<accession>F4P0L1</accession>
<feature type="domain" description="Splicing factor cactin central" evidence="6">
    <location>
        <begin position="186"/>
        <end position="284"/>
    </location>
</feature>
<feature type="compositionally biased region" description="Basic and acidic residues" evidence="4">
    <location>
        <begin position="65"/>
        <end position="91"/>
    </location>
</feature>
<dbReference type="Pfam" id="PF09732">
    <property type="entry name" value="CactinC_cactus"/>
    <property type="match status" value="1"/>
</dbReference>
<dbReference type="OrthoDB" id="265955at2759"/>
<comment type="similarity">
    <text evidence="1">Belongs to the CACTIN family.</text>
</comment>
<evidence type="ECO:0000256" key="3">
    <source>
        <dbReference type="SAM" id="Coils"/>
    </source>
</evidence>
<dbReference type="InterPro" id="IPR019134">
    <property type="entry name" value="Cactin_C"/>
</dbReference>
<dbReference type="AlphaFoldDB" id="F4P0L1"/>
<feature type="compositionally biased region" description="Basic residues" evidence="4">
    <location>
        <begin position="53"/>
        <end position="64"/>
    </location>
</feature>
<dbReference type="GeneID" id="18242860"/>
<dbReference type="PANTHER" id="PTHR21737">
    <property type="entry name" value="POLYGLUTAMINE BINDING PROTEIN 1/MARVEL MEMBRANE-ASSOCIATING DOMAIN CONTAINING 3"/>
    <property type="match status" value="1"/>
</dbReference>
<evidence type="ECO:0000256" key="4">
    <source>
        <dbReference type="SAM" id="MobiDB-lite"/>
    </source>
</evidence>
<dbReference type="STRING" id="684364.F4P0L1"/>
<name>F4P0L1_BATDJ</name>
<reference evidence="7 8" key="1">
    <citation type="submission" date="2009-12" db="EMBL/GenBank/DDBJ databases">
        <title>The draft genome of Batrachochytrium dendrobatidis.</title>
        <authorList>
            <consortium name="US DOE Joint Genome Institute (JGI-PGF)"/>
            <person name="Kuo A."/>
            <person name="Salamov A."/>
            <person name="Schmutz J."/>
            <person name="Lucas S."/>
            <person name="Pitluck S."/>
            <person name="Rosenblum E."/>
            <person name="Stajich J."/>
            <person name="Eisen M."/>
            <person name="Grigoriev I.V."/>
        </authorList>
    </citation>
    <scope>NUCLEOTIDE SEQUENCE [LARGE SCALE GENOMIC DNA]</scope>
    <source>
        <strain evidence="8">JAM81 / FGSC 10211</strain>
    </source>
</reference>
<dbReference type="Proteomes" id="UP000007241">
    <property type="component" value="Unassembled WGS sequence"/>
</dbReference>
<gene>
    <name evidence="7" type="ORF">BATDEDRAFT_87661</name>
</gene>
<feature type="coiled-coil region" evidence="3">
    <location>
        <begin position="145"/>
        <end position="188"/>
    </location>
</feature>
<evidence type="ECO:0000259" key="5">
    <source>
        <dbReference type="Pfam" id="PF09732"/>
    </source>
</evidence>
<evidence type="ECO:0000256" key="2">
    <source>
        <dbReference type="ARBA" id="ARBA00034534"/>
    </source>
</evidence>
<feature type="region of interest" description="Disordered" evidence="4">
    <location>
        <begin position="1"/>
        <end position="91"/>
    </location>
</feature>
<evidence type="ECO:0000259" key="6">
    <source>
        <dbReference type="Pfam" id="PF10312"/>
    </source>
</evidence>
<feature type="domain" description="Splicing factor Cactin C-terminal" evidence="5">
    <location>
        <begin position="340"/>
        <end position="464"/>
    </location>
</feature>
<dbReference type="OMA" id="HIDFWND"/>
<dbReference type="SMART" id="SM01050">
    <property type="entry name" value="CactinC_cactus"/>
    <property type="match status" value="1"/>
</dbReference>
<dbReference type="InterPro" id="IPR018816">
    <property type="entry name" value="Cactin_central"/>
</dbReference>
<evidence type="ECO:0000313" key="7">
    <source>
        <dbReference type="EMBL" id="EGF81611.1"/>
    </source>
</evidence>
<dbReference type="RefSeq" id="XP_006678261.1">
    <property type="nucleotide sequence ID" value="XM_006678198.1"/>
</dbReference>
<feature type="compositionally biased region" description="Basic and acidic residues" evidence="4">
    <location>
        <begin position="36"/>
        <end position="52"/>
    </location>
</feature>
<dbReference type="InParanoid" id="F4P0L1"/>
<sequence>MDVDRKYDDRHKRSSRKRSTSRERSTRRQSFSSADSDEHGRRKRSSEPLDRNKSKKHKKSSSSKKSRETSKERLERKAIRSSEKKLLKKEMEDQNLSMIAAGMSAELGYTNLENPFGDNNLHQKFVWVKKREADTKKGITAAERSAAEEQRRREAVSELEKLSKRRAEREIEQQLREQEQLRMQQERDAMEVGDWISKEDDFHLEQAKLRAQIRVKEGRAKPIDVLAINLSIGTDSQLAKEFDALGLEMDMNEPYLIFKSLTMKETEELHHDIMLYLGLEKSCTKQAVLGSNDAMLAEVAGVDETDLIAEAFVKEAARDMDADESVFKDEAAVATASYLWQDKYRPRKPRYFNRVHTGYEWNKYNQTHYDHDNPPPKVVQGYKFNVFYPDLIDKTKAPTYKIEKDVGSEDTVVIRFIAGPPYEDVAFKIVKREWEYSHKKGFRSSFDRGILQLWFHFKRHFYRR</sequence>
<proteinExistence type="inferred from homology"/>
<dbReference type="Pfam" id="PF10312">
    <property type="entry name" value="Cactin_mid"/>
    <property type="match status" value="1"/>
</dbReference>
<keyword evidence="8" id="KW-1185">Reference proteome</keyword>
<dbReference type="HOGENOM" id="CLU_011759_1_1_1"/>
<dbReference type="FunCoup" id="F4P0L1">
    <property type="interactions" value="647"/>
</dbReference>
<feature type="compositionally biased region" description="Basic and acidic residues" evidence="4">
    <location>
        <begin position="1"/>
        <end position="11"/>
    </location>
</feature>
<evidence type="ECO:0000313" key="8">
    <source>
        <dbReference type="Proteomes" id="UP000007241"/>
    </source>
</evidence>